<keyword evidence="2 3" id="KW-0663">Pyridoxal phosphate</keyword>
<evidence type="ECO:0000256" key="2">
    <source>
        <dbReference type="ARBA" id="ARBA00022898"/>
    </source>
</evidence>
<dbReference type="PIRSF" id="PIRSF000521">
    <property type="entry name" value="Transaminase_4ab_Lys_Orn"/>
    <property type="match status" value="1"/>
</dbReference>
<comment type="similarity">
    <text evidence="1 3">Belongs to the class-III pyridoxal-phosphate-dependent aminotransferase family.</text>
</comment>
<evidence type="ECO:0008006" key="6">
    <source>
        <dbReference type="Google" id="ProtNLM"/>
    </source>
</evidence>
<proteinExistence type="inferred from homology"/>
<dbReference type="InterPro" id="IPR015421">
    <property type="entry name" value="PyrdxlP-dep_Trfase_major"/>
</dbReference>
<dbReference type="AlphaFoldDB" id="A0A147K8G1"/>
<dbReference type="PANTHER" id="PTHR43094">
    <property type="entry name" value="AMINOTRANSFERASE"/>
    <property type="match status" value="1"/>
</dbReference>
<dbReference type="InterPro" id="IPR015424">
    <property type="entry name" value="PyrdxlP-dep_Trfase"/>
</dbReference>
<dbReference type="RefSeq" id="WP_059351033.1">
    <property type="nucleotide sequence ID" value="NZ_LDYG01000028.1"/>
</dbReference>
<dbReference type="InterPro" id="IPR015422">
    <property type="entry name" value="PyrdxlP-dep_Trfase_small"/>
</dbReference>
<dbReference type="Gene3D" id="3.40.640.10">
    <property type="entry name" value="Type I PLP-dependent aspartate aminotransferase-like (Major domain)"/>
    <property type="match status" value="1"/>
</dbReference>
<dbReference type="CDD" id="cd00610">
    <property type="entry name" value="OAT_like"/>
    <property type="match status" value="1"/>
</dbReference>
<dbReference type="GO" id="GO:0030170">
    <property type="term" value="F:pyridoxal phosphate binding"/>
    <property type="evidence" value="ECO:0007669"/>
    <property type="project" value="InterPro"/>
</dbReference>
<sequence>MSNSFLIKPLLGYDYPTIEYGKGIFLYDSDGKEYVDGCSGAVTANIGHGMEGIIQKMTIQGERISFVYRSQFTNEPAEELAQYLGNEVPYAPWCFFVNSGSEAVETAIKIAIQYWQEKKECQKQIILSRWISYHGITLGALGLSGHGGRRERFERSLLDRPLLEPPYCSSCPFEKTYPSCQLLCARQLETVIKRLGAGNIAAFIAEPIIGAAGGCIDAPIGYYEEIKRICDKYGILFIADEVMTGCGRTGRFLALEHWGVKADIIALGKGLSAGYSPLAATLVSEKIIQTIENGSGVIMSGHTYSGNPLSCSAALAVQNFIKDRNLLVNISTLSPILFEKLNELVSLYPFINEVRGKGYLIGIECTPPEQSGAEAFTNLMIQSCKEEGLLVYPAGSGIDGRSLSAIIIAPPFTITLDEIDLLLERLKRGLNRIKGE</sequence>
<dbReference type="GO" id="GO:0008483">
    <property type="term" value="F:transaminase activity"/>
    <property type="evidence" value="ECO:0007669"/>
    <property type="project" value="InterPro"/>
</dbReference>
<dbReference type="OrthoDB" id="9807885at2"/>
<dbReference type="PANTHER" id="PTHR43094:SF1">
    <property type="entry name" value="AMINOTRANSFERASE CLASS-III"/>
    <property type="match status" value="1"/>
</dbReference>
<evidence type="ECO:0000313" key="5">
    <source>
        <dbReference type="Proteomes" id="UP000074108"/>
    </source>
</evidence>
<evidence type="ECO:0000256" key="1">
    <source>
        <dbReference type="ARBA" id="ARBA00008954"/>
    </source>
</evidence>
<dbReference type="Pfam" id="PF00202">
    <property type="entry name" value="Aminotran_3"/>
    <property type="match status" value="1"/>
</dbReference>
<keyword evidence="5" id="KW-1185">Reference proteome</keyword>
<evidence type="ECO:0000313" key="4">
    <source>
        <dbReference type="EMBL" id="KUP06483.1"/>
    </source>
</evidence>
<organism evidence="4 5">
    <name type="scientific">Bacillus coahuilensis p1.1.43</name>
    <dbReference type="NCBI Taxonomy" id="1150625"/>
    <lineage>
        <taxon>Bacteria</taxon>
        <taxon>Bacillati</taxon>
        <taxon>Bacillota</taxon>
        <taxon>Bacilli</taxon>
        <taxon>Bacillales</taxon>
        <taxon>Bacillaceae</taxon>
        <taxon>Bacillus</taxon>
    </lineage>
</organism>
<accession>A0A147K8G1</accession>
<dbReference type="Proteomes" id="UP000074108">
    <property type="component" value="Unassembled WGS sequence"/>
</dbReference>
<comment type="caution">
    <text evidence="4">The sequence shown here is derived from an EMBL/GenBank/DDBJ whole genome shotgun (WGS) entry which is preliminary data.</text>
</comment>
<dbReference type="EMBL" id="LDYG01000028">
    <property type="protein sequence ID" value="KUP06483.1"/>
    <property type="molecule type" value="Genomic_DNA"/>
</dbReference>
<reference evidence="4 5" key="1">
    <citation type="journal article" date="2016" name="Front. Microbiol.">
        <title>Microevolution Analysis of Bacillus coahuilensis Unveils Differences in Phosphorus Acquisition Strategies and Their Regulation.</title>
        <authorList>
            <person name="Gomez-Lunar Z."/>
            <person name="Hernandez-Gonzalez I."/>
            <person name="Rodriguez-Torres M.D."/>
            <person name="Souza V."/>
            <person name="Olmedo-Alvarez G."/>
        </authorList>
    </citation>
    <scope>NUCLEOTIDE SEQUENCE [LARGE SCALE GENOMIC DNA]</scope>
    <source>
        <strain evidence="5">p1.1.43</strain>
    </source>
</reference>
<dbReference type="InterPro" id="IPR005814">
    <property type="entry name" value="Aminotrans_3"/>
</dbReference>
<gene>
    <name evidence="4" type="ORF">Q75_08110</name>
</gene>
<dbReference type="STRING" id="1150625.Q75_08110"/>
<dbReference type="InterPro" id="IPR049704">
    <property type="entry name" value="Aminotrans_3_PPA_site"/>
</dbReference>
<name>A0A147K8G1_9BACI</name>
<dbReference type="Gene3D" id="3.90.1150.10">
    <property type="entry name" value="Aspartate Aminotransferase, domain 1"/>
    <property type="match status" value="1"/>
</dbReference>
<dbReference type="SUPFAM" id="SSF53383">
    <property type="entry name" value="PLP-dependent transferases"/>
    <property type="match status" value="1"/>
</dbReference>
<evidence type="ECO:0000256" key="3">
    <source>
        <dbReference type="RuleBase" id="RU003560"/>
    </source>
</evidence>
<dbReference type="PATRIC" id="fig|1150625.3.peg.1716"/>
<protein>
    <recommendedName>
        <fullName evidence="6">Aminotransferase class III</fullName>
    </recommendedName>
</protein>
<dbReference type="NCBIfam" id="NF005375">
    <property type="entry name" value="PRK06917.1"/>
    <property type="match status" value="1"/>
</dbReference>
<dbReference type="PROSITE" id="PS00600">
    <property type="entry name" value="AA_TRANSFER_CLASS_3"/>
    <property type="match status" value="1"/>
</dbReference>